<protein>
    <submittedName>
        <fullName evidence="1">Uncharacterized protein</fullName>
    </submittedName>
</protein>
<evidence type="ECO:0000313" key="1">
    <source>
        <dbReference type="EMBL" id="RKN83347.1"/>
    </source>
</evidence>
<comment type="caution">
    <text evidence="1">The sequence shown here is derived from an EMBL/GenBank/DDBJ whole genome shotgun (WGS) entry which is preliminary data.</text>
</comment>
<name>A0A3B0CGS5_9FLAO</name>
<accession>A0A3B0CGS5</accession>
<dbReference type="AlphaFoldDB" id="A0A3B0CGS5"/>
<dbReference type="EMBL" id="RBCJ01000001">
    <property type="protein sequence ID" value="RKN83347.1"/>
    <property type="molecule type" value="Genomic_DNA"/>
</dbReference>
<reference evidence="1 2" key="1">
    <citation type="submission" date="2018-10" db="EMBL/GenBank/DDBJ databases">
        <title>Ulvibacterium marinum gen. nov., sp. nov., a novel marine bacterium of the family Flavobacteriaceae, isolated from a culture of the green alga Ulva prolifera.</title>
        <authorList>
            <person name="Zhang Z."/>
        </authorList>
    </citation>
    <scope>NUCLEOTIDE SEQUENCE [LARGE SCALE GENOMIC DNA]</scope>
    <source>
        <strain evidence="1 2">CCMM003</strain>
    </source>
</reference>
<gene>
    <name evidence="1" type="ORF">D7Z94_05855</name>
</gene>
<keyword evidence="2" id="KW-1185">Reference proteome</keyword>
<organism evidence="1 2">
    <name type="scientific">Ulvibacterium marinum</name>
    <dbReference type="NCBI Taxonomy" id="2419782"/>
    <lineage>
        <taxon>Bacteria</taxon>
        <taxon>Pseudomonadati</taxon>
        <taxon>Bacteroidota</taxon>
        <taxon>Flavobacteriia</taxon>
        <taxon>Flavobacteriales</taxon>
        <taxon>Flavobacteriaceae</taxon>
        <taxon>Ulvibacterium</taxon>
    </lineage>
</organism>
<sequence length="80" mass="8961">MDMNANARIRIEEKITGLLDKVFEGEGNQELNVAMDLAVLEYDNRNEIIPILKAVFDSCDSVDEVLMGWANILDDFADVA</sequence>
<evidence type="ECO:0000313" key="2">
    <source>
        <dbReference type="Proteomes" id="UP000276603"/>
    </source>
</evidence>
<dbReference type="Proteomes" id="UP000276603">
    <property type="component" value="Unassembled WGS sequence"/>
</dbReference>
<proteinExistence type="predicted"/>